<name>A0AAW1UD06_9CUCU</name>
<dbReference type="AlphaFoldDB" id="A0AAW1UD06"/>
<evidence type="ECO:0000313" key="1">
    <source>
        <dbReference type="EMBL" id="KAK9878493.1"/>
    </source>
</evidence>
<reference evidence="1 2" key="1">
    <citation type="submission" date="2023-03" db="EMBL/GenBank/DDBJ databases">
        <title>Genome insight into feeding habits of ladybird beetles.</title>
        <authorList>
            <person name="Li H.-S."/>
            <person name="Huang Y.-H."/>
            <person name="Pang H."/>
        </authorList>
    </citation>
    <scope>NUCLEOTIDE SEQUENCE [LARGE SCALE GENOMIC DNA]</scope>
    <source>
        <strain evidence="1">SYSU_2023b</strain>
        <tissue evidence="1">Whole body</tissue>
    </source>
</reference>
<dbReference type="EMBL" id="JARQZJ010000049">
    <property type="protein sequence ID" value="KAK9878493.1"/>
    <property type="molecule type" value="Genomic_DNA"/>
</dbReference>
<comment type="caution">
    <text evidence="1">The sequence shown here is derived from an EMBL/GenBank/DDBJ whole genome shotgun (WGS) entry which is preliminary data.</text>
</comment>
<gene>
    <name evidence="1" type="ORF">WA026_022387</name>
</gene>
<evidence type="ECO:0000313" key="2">
    <source>
        <dbReference type="Proteomes" id="UP001431783"/>
    </source>
</evidence>
<accession>A0AAW1UD06</accession>
<sequence length="189" mass="21902">MLKIRPVIYNSKGNDEATKEFFLLKPQANEFIFPNQITIIFNNNSSFKKGKVSTYADDTALDYGNLYQTRFAVTICMVLQYERPLFIQKVNCSEECDSDALEQLYIAKYLGLTFNQNINFKAHIQKVKEKLYTIISRFYFLREIVPISTPHLTYLALVQFVLTYGISIRGGINKTNIKPFLTTQKHLSE</sequence>
<dbReference type="Proteomes" id="UP001431783">
    <property type="component" value="Unassembled WGS sequence"/>
</dbReference>
<keyword evidence="2" id="KW-1185">Reference proteome</keyword>
<proteinExistence type="predicted"/>
<protein>
    <submittedName>
        <fullName evidence="1">Uncharacterized protein</fullName>
    </submittedName>
</protein>
<organism evidence="1 2">
    <name type="scientific">Henosepilachna vigintioctopunctata</name>
    <dbReference type="NCBI Taxonomy" id="420089"/>
    <lineage>
        <taxon>Eukaryota</taxon>
        <taxon>Metazoa</taxon>
        <taxon>Ecdysozoa</taxon>
        <taxon>Arthropoda</taxon>
        <taxon>Hexapoda</taxon>
        <taxon>Insecta</taxon>
        <taxon>Pterygota</taxon>
        <taxon>Neoptera</taxon>
        <taxon>Endopterygota</taxon>
        <taxon>Coleoptera</taxon>
        <taxon>Polyphaga</taxon>
        <taxon>Cucujiformia</taxon>
        <taxon>Coccinelloidea</taxon>
        <taxon>Coccinellidae</taxon>
        <taxon>Epilachninae</taxon>
        <taxon>Epilachnini</taxon>
        <taxon>Henosepilachna</taxon>
    </lineage>
</organism>